<dbReference type="Proteomes" id="UP001642409">
    <property type="component" value="Unassembled WGS sequence"/>
</dbReference>
<proteinExistence type="predicted"/>
<organism evidence="1 2">
    <name type="scientific">Hexamita inflata</name>
    <dbReference type="NCBI Taxonomy" id="28002"/>
    <lineage>
        <taxon>Eukaryota</taxon>
        <taxon>Metamonada</taxon>
        <taxon>Diplomonadida</taxon>
        <taxon>Hexamitidae</taxon>
        <taxon>Hexamitinae</taxon>
        <taxon>Hexamita</taxon>
    </lineage>
</organism>
<gene>
    <name evidence="1" type="ORF">HINF_LOCUS6421</name>
</gene>
<evidence type="ECO:0000313" key="2">
    <source>
        <dbReference type="Proteomes" id="UP001642409"/>
    </source>
</evidence>
<accession>A0ABP1GYU0</accession>
<name>A0ABP1GYU0_9EUKA</name>
<comment type="caution">
    <text evidence="1">The sequence shown here is derived from an EMBL/GenBank/DDBJ whole genome shotgun (WGS) entry which is preliminary data.</text>
</comment>
<dbReference type="EMBL" id="CAXDID020000013">
    <property type="protein sequence ID" value="CAL5980969.1"/>
    <property type="molecule type" value="Genomic_DNA"/>
</dbReference>
<keyword evidence="2" id="KW-1185">Reference proteome</keyword>
<protein>
    <submittedName>
        <fullName evidence="1">Hypothetical_protein</fullName>
    </submittedName>
</protein>
<evidence type="ECO:0000313" key="1">
    <source>
        <dbReference type="EMBL" id="CAL5980969.1"/>
    </source>
</evidence>
<sequence>MLYKLAVPVQQDSQIEYSSCINVDTRIRCDLYISLESDPVLNIRYQYIRIVSNICCAIYKSTYATSLYLIWRKPLQFAVQSSRIGEITCFEVWQPQLISFKDCQIQSHRRNQCNIKTADEPILITYCLYATRKDLCVRIHPLLTLYRCSQTQVDLNRQKNIAVSLQRHVARNETDVSWSPQKQYHCVDAYDLIQRVTKWRFGRKCIGFEQSLRGFRNLQLHQHN</sequence>
<reference evidence="1 2" key="1">
    <citation type="submission" date="2024-07" db="EMBL/GenBank/DDBJ databases">
        <authorList>
            <person name="Akdeniz Z."/>
        </authorList>
    </citation>
    <scope>NUCLEOTIDE SEQUENCE [LARGE SCALE GENOMIC DNA]</scope>
</reference>